<comment type="caution">
    <text evidence="4">The sequence shown here is derived from an EMBL/GenBank/DDBJ whole genome shotgun (WGS) entry which is preliminary data.</text>
</comment>
<comment type="similarity">
    <text evidence="1">Belongs to the Cyclase 1 superfamily.</text>
</comment>
<reference evidence="4 5" key="1">
    <citation type="journal article" date="2023" name="Sci. Data">
        <title>Genome assembly of the Korean intertidal mud-creeper Batillaria attramentaria.</title>
        <authorList>
            <person name="Patra A.K."/>
            <person name="Ho P.T."/>
            <person name="Jun S."/>
            <person name="Lee S.J."/>
            <person name="Kim Y."/>
            <person name="Won Y.J."/>
        </authorList>
    </citation>
    <scope>NUCLEOTIDE SEQUENCE [LARGE SCALE GENOMIC DNA]</scope>
    <source>
        <strain evidence="4">Wonlab-2016</strain>
    </source>
</reference>
<keyword evidence="5" id="KW-1185">Reference proteome</keyword>
<evidence type="ECO:0000256" key="2">
    <source>
        <dbReference type="SAM" id="Phobius"/>
    </source>
</evidence>
<feature type="chain" id="PRO_5044743615" description="Cyclase" evidence="3">
    <location>
        <begin position="19"/>
        <end position="286"/>
    </location>
</feature>
<protein>
    <recommendedName>
        <fullName evidence="6">Cyclase</fullName>
    </recommendedName>
</protein>
<evidence type="ECO:0000313" key="4">
    <source>
        <dbReference type="EMBL" id="KAK7496650.1"/>
    </source>
</evidence>
<dbReference type="PANTHER" id="PTHR31118">
    <property type="entry name" value="CYCLASE-LIKE PROTEIN 2"/>
    <property type="match status" value="1"/>
</dbReference>
<sequence length="286" mass="30870">MLLHAVLVLAVCVVTSLGAPAMTVVDLTHQLGNDSLFWPGQPPFNFTILYRGHHDGVDSWIEMNYFALPEHGGTHIDAPAHYVQGKWRTHQIPASNLIGPGVIVDVTEKVKDNEDYAVTVDDLQEWESRYGRIPDGAVVIMRSGWSKRYPDPRLMFNSQTPNDATTFHYPGFHEDTARWLAEERSVVAVGTDAPSPDVGTSTSFPVHKVLQAKNIMLLEYVANVESLPPSGSTIVIGVVNLRDGSGGPARIMGMLGQGVGATGSGAGIRATTLLVLLAALIVGLRL</sequence>
<keyword evidence="2" id="KW-0472">Membrane</keyword>
<evidence type="ECO:0000256" key="1">
    <source>
        <dbReference type="ARBA" id="ARBA00007865"/>
    </source>
</evidence>
<dbReference type="Gene3D" id="3.50.30.50">
    <property type="entry name" value="Putative cyclase"/>
    <property type="match status" value="1"/>
</dbReference>
<dbReference type="SUPFAM" id="SSF102198">
    <property type="entry name" value="Putative cyclase"/>
    <property type="match status" value="1"/>
</dbReference>
<evidence type="ECO:0000313" key="5">
    <source>
        <dbReference type="Proteomes" id="UP001519460"/>
    </source>
</evidence>
<dbReference type="Pfam" id="PF04199">
    <property type="entry name" value="Cyclase"/>
    <property type="match status" value="1"/>
</dbReference>
<keyword evidence="2" id="KW-0812">Transmembrane</keyword>
<dbReference type="InterPro" id="IPR007325">
    <property type="entry name" value="KFase/CYL"/>
</dbReference>
<gene>
    <name evidence="4" type="ORF">BaRGS_00012057</name>
</gene>
<evidence type="ECO:0000256" key="3">
    <source>
        <dbReference type="SAM" id="SignalP"/>
    </source>
</evidence>
<accession>A0ABD0LBE3</accession>
<dbReference type="InterPro" id="IPR037175">
    <property type="entry name" value="KFase_sf"/>
</dbReference>
<dbReference type="PANTHER" id="PTHR31118:SF12">
    <property type="entry name" value="CYCLASE-LIKE PROTEIN 2"/>
    <property type="match status" value="1"/>
</dbReference>
<dbReference type="AlphaFoldDB" id="A0ABD0LBE3"/>
<evidence type="ECO:0008006" key="6">
    <source>
        <dbReference type="Google" id="ProtNLM"/>
    </source>
</evidence>
<dbReference type="EMBL" id="JACVVK020000065">
    <property type="protein sequence ID" value="KAK7496650.1"/>
    <property type="molecule type" value="Genomic_DNA"/>
</dbReference>
<proteinExistence type="inferred from homology"/>
<name>A0ABD0LBE3_9CAEN</name>
<feature type="signal peptide" evidence="3">
    <location>
        <begin position="1"/>
        <end position="18"/>
    </location>
</feature>
<keyword evidence="2" id="KW-1133">Transmembrane helix</keyword>
<keyword evidence="3" id="KW-0732">Signal</keyword>
<dbReference type="Proteomes" id="UP001519460">
    <property type="component" value="Unassembled WGS sequence"/>
</dbReference>
<feature type="transmembrane region" description="Helical" evidence="2">
    <location>
        <begin position="266"/>
        <end position="284"/>
    </location>
</feature>
<organism evidence="4 5">
    <name type="scientific">Batillaria attramentaria</name>
    <dbReference type="NCBI Taxonomy" id="370345"/>
    <lineage>
        <taxon>Eukaryota</taxon>
        <taxon>Metazoa</taxon>
        <taxon>Spiralia</taxon>
        <taxon>Lophotrochozoa</taxon>
        <taxon>Mollusca</taxon>
        <taxon>Gastropoda</taxon>
        <taxon>Caenogastropoda</taxon>
        <taxon>Sorbeoconcha</taxon>
        <taxon>Cerithioidea</taxon>
        <taxon>Batillariidae</taxon>
        <taxon>Batillaria</taxon>
    </lineage>
</organism>